<reference evidence="1 2" key="1">
    <citation type="journal article" date="2019" name="Commun. Biol.">
        <title>The bagworm genome reveals a unique fibroin gene that provides high tensile strength.</title>
        <authorList>
            <person name="Kono N."/>
            <person name="Nakamura H."/>
            <person name="Ohtoshi R."/>
            <person name="Tomita M."/>
            <person name="Numata K."/>
            <person name="Arakawa K."/>
        </authorList>
    </citation>
    <scope>NUCLEOTIDE SEQUENCE [LARGE SCALE GENOMIC DNA]</scope>
</reference>
<organism evidence="1 2">
    <name type="scientific">Eumeta variegata</name>
    <name type="common">Bagworm moth</name>
    <name type="synonym">Eumeta japonica</name>
    <dbReference type="NCBI Taxonomy" id="151549"/>
    <lineage>
        <taxon>Eukaryota</taxon>
        <taxon>Metazoa</taxon>
        <taxon>Ecdysozoa</taxon>
        <taxon>Arthropoda</taxon>
        <taxon>Hexapoda</taxon>
        <taxon>Insecta</taxon>
        <taxon>Pterygota</taxon>
        <taxon>Neoptera</taxon>
        <taxon>Endopterygota</taxon>
        <taxon>Lepidoptera</taxon>
        <taxon>Glossata</taxon>
        <taxon>Ditrysia</taxon>
        <taxon>Tineoidea</taxon>
        <taxon>Psychidae</taxon>
        <taxon>Oiketicinae</taxon>
        <taxon>Eumeta</taxon>
    </lineage>
</organism>
<gene>
    <name evidence="1" type="ORF">EVAR_54805_1</name>
</gene>
<comment type="caution">
    <text evidence="1">The sequence shown here is derived from an EMBL/GenBank/DDBJ whole genome shotgun (WGS) entry which is preliminary data.</text>
</comment>
<keyword evidence="2" id="KW-1185">Reference proteome</keyword>
<accession>A0A4C1Y0G3</accession>
<name>A0A4C1Y0G3_EUMVA</name>
<evidence type="ECO:0000313" key="1">
    <source>
        <dbReference type="EMBL" id="GBP69386.1"/>
    </source>
</evidence>
<dbReference type="Proteomes" id="UP000299102">
    <property type="component" value="Unassembled WGS sequence"/>
</dbReference>
<dbReference type="EMBL" id="BGZK01001039">
    <property type="protein sequence ID" value="GBP69386.1"/>
    <property type="molecule type" value="Genomic_DNA"/>
</dbReference>
<protein>
    <submittedName>
        <fullName evidence="1">Uncharacterized protein</fullName>
    </submittedName>
</protein>
<dbReference type="AlphaFoldDB" id="A0A4C1Y0G3"/>
<proteinExistence type="predicted"/>
<sequence length="103" mass="12186">MKRHKSRYKHGLEEDPITQPRIFSIDDERKRRNEDRFHVLLKRCRVRNPHTNELVGNKQRYCISRIMGSDEEVLVLASLIKRKLIRPSHDDGVVTGPNVMRAK</sequence>
<evidence type="ECO:0000313" key="2">
    <source>
        <dbReference type="Proteomes" id="UP000299102"/>
    </source>
</evidence>